<feature type="region of interest" description="Disordered" evidence="1">
    <location>
        <begin position="136"/>
        <end position="177"/>
    </location>
</feature>
<keyword evidence="2" id="KW-0812">Transmembrane</keyword>
<evidence type="ECO:0000256" key="1">
    <source>
        <dbReference type="SAM" id="MobiDB-lite"/>
    </source>
</evidence>
<evidence type="ECO:0000256" key="2">
    <source>
        <dbReference type="SAM" id="Phobius"/>
    </source>
</evidence>
<feature type="region of interest" description="Disordered" evidence="1">
    <location>
        <begin position="73"/>
        <end position="107"/>
    </location>
</feature>
<feature type="compositionally biased region" description="Pro residues" evidence="1">
    <location>
        <begin position="162"/>
        <end position="177"/>
    </location>
</feature>
<feature type="compositionally biased region" description="Low complexity" evidence="1">
    <location>
        <begin position="138"/>
        <end position="147"/>
    </location>
</feature>
<evidence type="ECO:0000313" key="4">
    <source>
        <dbReference type="EMBL" id="PVD25773.1"/>
    </source>
</evidence>
<keyword evidence="2" id="KW-0472">Membrane</keyword>
<reference evidence="4 5" key="1">
    <citation type="submission" date="2018-04" db="EMBL/GenBank/DDBJ databases">
        <title>The genome of golden apple snail Pomacea canaliculata provides insight into stress tolerance and invasive adaptation.</title>
        <authorList>
            <person name="Liu C."/>
            <person name="Liu B."/>
            <person name="Ren Y."/>
            <person name="Zhang Y."/>
            <person name="Wang H."/>
            <person name="Li S."/>
            <person name="Jiang F."/>
            <person name="Yin L."/>
            <person name="Zhang G."/>
            <person name="Qian W."/>
            <person name="Fan W."/>
        </authorList>
    </citation>
    <scope>NUCLEOTIDE SEQUENCE [LARGE SCALE GENOMIC DNA]</scope>
    <source>
        <strain evidence="4">SZHN2017</strain>
        <tissue evidence="4">Muscle</tissue>
    </source>
</reference>
<feature type="compositionally biased region" description="Basic and acidic residues" evidence="1">
    <location>
        <begin position="73"/>
        <end position="105"/>
    </location>
</feature>
<feature type="signal peptide" evidence="3">
    <location>
        <begin position="1"/>
        <end position="17"/>
    </location>
</feature>
<keyword evidence="3" id="KW-0732">Signal</keyword>
<proteinExistence type="predicted"/>
<organism evidence="4 5">
    <name type="scientific">Pomacea canaliculata</name>
    <name type="common">Golden apple snail</name>
    <dbReference type="NCBI Taxonomy" id="400727"/>
    <lineage>
        <taxon>Eukaryota</taxon>
        <taxon>Metazoa</taxon>
        <taxon>Spiralia</taxon>
        <taxon>Lophotrochozoa</taxon>
        <taxon>Mollusca</taxon>
        <taxon>Gastropoda</taxon>
        <taxon>Caenogastropoda</taxon>
        <taxon>Architaenioglossa</taxon>
        <taxon>Ampullarioidea</taxon>
        <taxon>Ampullariidae</taxon>
        <taxon>Pomacea</taxon>
    </lineage>
</organism>
<dbReference type="AlphaFoldDB" id="A0A2T7NX74"/>
<comment type="caution">
    <text evidence="4">The sequence shown here is derived from an EMBL/GenBank/DDBJ whole genome shotgun (WGS) entry which is preliminary data.</text>
</comment>
<keyword evidence="2" id="KW-1133">Transmembrane helix</keyword>
<evidence type="ECO:0000256" key="3">
    <source>
        <dbReference type="SAM" id="SignalP"/>
    </source>
</evidence>
<accession>A0A2T7NX74</accession>
<protein>
    <submittedName>
        <fullName evidence="4">Uncharacterized protein</fullName>
    </submittedName>
</protein>
<evidence type="ECO:0000313" key="5">
    <source>
        <dbReference type="Proteomes" id="UP000245119"/>
    </source>
</evidence>
<keyword evidence="5" id="KW-1185">Reference proteome</keyword>
<dbReference type="Proteomes" id="UP000245119">
    <property type="component" value="Linkage Group LG8"/>
</dbReference>
<sequence length="177" mass="18964">MFLKFSVFVAAVALSSAGELPNCSPGGSYFDEFTNRLECCADICQDPHDNTAGTYCKSKCPGYDAAIARSVEKTKNGDADSKAKESGPVQHDEERNEGKSDDGPRDISNIVGIVVSGILLVAAVTTMGVVIRWRRQQRSQPQGSSNQYAQVSNREGEQVSIKPPPPSPPPPLPTVIL</sequence>
<feature type="chain" id="PRO_5015500233" evidence="3">
    <location>
        <begin position="18"/>
        <end position="177"/>
    </location>
</feature>
<dbReference type="EMBL" id="PZQS01000008">
    <property type="protein sequence ID" value="PVD25773.1"/>
    <property type="molecule type" value="Genomic_DNA"/>
</dbReference>
<feature type="transmembrane region" description="Helical" evidence="2">
    <location>
        <begin position="110"/>
        <end position="131"/>
    </location>
</feature>
<dbReference type="STRING" id="400727.A0A2T7NX74"/>
<gene>
    <name evidence="4" type="ORF">C0Q70_13433</name>
</gene>
<name>A0A2T7NX74_POMCA</name>